<dbReference type="Proteomes" id="UP000694865">
    <property type="component" value="Unplaced"/>
</dbReference>
<evidence type="ECO:0000256" key="3">
    <source>
        <dbReference type="PROSITE-ProRule" id="PRU00339"/>
    </source>
</evidence>
<feature type="repeat" description="TPR" evidence="3">
    <location>
        <begin position="600"/>
        <end position="633"/>
    </location>
</feature>
<dbReference type="RefSeq" id="XP_006816359.1">
    <property type="nucleotide sequence ID" value="XM_006816296.1"/>
</dbReference>
<reference evidence="5" key="1">
    <citation type="submission" date="2025-08" db="UniProtKB">
        <authorList>
            <consortium name="RefSeq"/>
        </authorList>
    </citation>
    <scope>IDENTIFICATION</scope>
    <source>
        <tissue evidence="5">Testes</tissue>
    </source>
</reference>
<name>A0ABM0M8L8_SACKO</name>
<feature type="repeat" description="TPR" evidence="3">
    <location>
        <begin position="256"/>
        <end position="289"/>
    </location>
</feature>
<dbReference type="InterPro" id="IPR019734">
    <property type="entry name" value="TPR_rpt"/>
</dbReference>
<protein>
    <submittedName>
        <fullName evidence="5">Nephrocystin-3-like</fullName>
    </submittedName>
</protein>
<dbReference type="Pfam" id="PF13181">
    <property type="entry name" value="TPR_8"/>
    <property type="match status" value="2"/>
</dbReference>
<dbReference type="Pfam" id="PF13374">
    <property type="entry name" value="TPR_10"/>
    <property type="match status" value="1"/>
</dbReference>
<proteinExistence type="predicted"/>
<keyword evidence="1" id="KW-0677">Repeat</keyword>
<dbReference type="Pfam" id="PF13424">
    <property type="entry name" value="TPR_12"/>
    <property type="match status" value="2"/>
</dbReference>
<evidence type="ECO:0000313" key="4">
    <source>
        <dbReference type="Proteomes" id="UP000694865"/>
    </source>
</evidence>
<feature type="repeat" description="TPR" evidence="3">
    <location>
        <begin position="381"/>
        <end position="414"/>
    </location>
</feature>
<keyword evidence="4" id="KW-1185">Reference proteome</keyword>
<evidence type="ECO:0000256" key="2">
    <source>
        <dbReference type="ARBA" id="ARBA00022803"/>
    </source>
</evidence>
<accession>A0ABM0M8L8</accession>
<dbReference type="SUPFAM" id="SSF48452">
    <property type="entry name" value="TPR-like"/>
    <property type="match status" value="3"/>
</dbReference>
<sequence>MSQNFSFEEFNCLHLPLKEFIYGNLFAYEELSGAVKERYCHDDDDYKKYIAHLATYFNNKLELCSPDHNTKISNRVINELPWLLEKLGDIDRLKKCLLHLAVFLTLFKSESKYDLFGYWNSTELSGEEISSLYMKSIDQQLVNMYLEQLESSETPDHPPAKKLVSIVYKIVEFLYEAGYLIGTIPLLKRARQMHIYAFSGNNVNIDDSELYCNIINQLAIVYVDLENFDEGEKLHKENLEMKKRVFGLKSNESYIATTLNGLGVICLRQRRLKEAEEYFQSSLELHKSGGKQDAVADTLTNIGNVRFQMKQYEDGKKVMEEALQIYENFYFGNLPPEVAGAINNLALCYKHLEQLDKAEELYRKAYTMTVNALGPRHPDVAEKLRNWGVFAAYKKNYDAAIDKYMKALEIYKDTFGEEHMETLLTMENISIAYIELNKHEEALKYFMKSSEILCKKGRLDVSLMSLNCAMINFCHRTGRQHETHKILERIVYAPWATDSMFHHLNHLDQQMPEKERPQRPYEMTLDYALTKYPGSLLLVHTKAEDFASAGDYQRTLDMLRNYDFKAEVYCDIYETFNKYNHKKEGFHILSEGNKKYPEHVPLLHFIGMWYAFYKDFDNAVEYMMKALEIEPSNVHTLFDAGRVYAVSGDLYKAKEILERNVELAKDSEFPDILESTINFLGVVNANLKTIEAKPSQE</sequence>
<gene>
    <name evidence="5" type="primary">LOC102809758</name>
</gene>
<dbReference type="SMART" id="SM00028">
    <property type="entry name" value="TPR"/>
    <property type="match status" value="8"/>
</dbReference>
<dbReference type="PROSITE" id="PS50005">
    <property type="entry name" value="TPR"/>
    <property type="match status" value="4"/>
</dbReference>
<dbReference type="PANTHER" id="PTHR45641:SF19">
    <property type="entry name" value="NEPHROCYSTIN-3"/>
    <property type="match status" value="1"/>
</dbReference>
<evidence type="ECO:0000313" key="5">
    <source>
        <dbReference type="RefSeq" id="XP_006816359.1"/>
    </source>
</evidence>
<keyword evidence="2 3" id="KW-0802">TPR repeat</keyword>
<dbReference type="InterPro" id="IPR011990">
    <property type="entry name" value="TPR-like_helical_dom_sf"/>
</dbReference>
<evidence type="ECO:0000256" key="1">
    <source>
        <dbReference type="ARBA" id="ARBA00022737"/>
    </source>
</evidence>
<dbReference type="PANTHER" id="PTHR45641">
    <property type="entry name" value="TETRATRICOPEPTIDE REPEAT PROTEIN (AFU_ORTHOLOGUE AFUA_6G03870)"/>
    <property type="match status" value="1"/>
</dbReference>
<organism evidence="4 5">
    <name type="scientific">Saccoglossus kowalevskii</name>
    <name type="common">Acorn worm</name>
    <dbReference type="NCBI Taxonomy" id="10224"/>
    <lineage>
        <taxon>Eukaryota</taxon>
        <taxon>Metazoa</taxon>
        <taxon>Hemichordata</taxon>
        <taxon>Enteropneusta</taxon>
        <taxon>Harrimaniidae</taxon>
        <taxon>Saccoglossus</taxon>
    </lineage>
</organism>
<dbReference type="GeneID" id="102809758"/>
<feature type="repeat" description="TPR" evidence="3">
    <location>
        <begin position="296"/>
        <end position="329"/>
    </location>
</feature>
<dbReference type="Gene3D" id="1.25.40.10">
    <property type="entry name" value="Tetratricopeptide repeat domain"/>
    <property type="match status" value="3"/>
</dbReference>